<accession>A0A194XGF2</accession>
<sequence length="105" mass="10743">MPVQQSDPNAAGIHSGFVPGGSANETTVQTFDMPINDTTPMFIYCAQGPHCQLGMVMTINANNGTENLAAYKAAAANATANVPANNFKGGVRGSIPKADAVPPPV</sequence>
<evidence type="ECO:0000313" key="3">
    <source>
        <dbReference type="Proteomes" id="UP000070700"/>
    </source>
</evidence>
<dbReference type="InterPro" id="IPR008972">
    <property type="entry name" value="Cupredoxin"/>
</dbReference>
<dbReference type="KEGG" id="psco:LY89DRAFT_683138"/>
<keyword evidence="3" id="KW-1185">Reference proteome</keyword>
<dbReference type="PANTHER" id="PTHR34883">
    <property type="entry name" value="SERINE-RICH PROTEIN, PUTATIVE-RELATED-RELATED"/>
    <property type="match status" value="1"/>
</dbReference>
<reference evidence="2 3" key="1">
    <citation type="submission" date="2015-10" db="EMBL/GenBank/DDBJ databases">
        <title>Full genome of DAOMC 229536 Phialocephala scopiformis, a fungal endophyte of spruce producing the potent anti-insectan compound rugulosin.</title>
        <authorList>
            <consortium name="DOE Joint Genome Institute"/>
            <person name="Walker A.K."/>
            <person name="Frasz S.L."/>
            <person name="Seifert K.A."/>
            <person name="Miller J.D."/>
            <person name="Mondo S.J."/>
            <person name="Labutti K."/>
            <person name="Lipzen A."/>
            <person name="Dockter R."/>
            <person name="Kennedy M."/>
            <person name="Grigoriev I.V."/>
            <person name="Spatafora J.W."/>
        </authorList>
    </citation>
    <scope>NUCLEOTIDE SEQUENCE [LARGE SCALE GENOMIC DNA]</scope>
    <source>
        <strain evidence="2 3">CBS 120377</strain>
    </source>
</reference>
<dbReference type="Gene3D" id="2.60.40.420">
    <property type="entry name" value="Cupredoxins - blue copper proteins"/>
    <property type="match status" value="1"/>
</dbReference>
<proteinExistence type="predicted"/>
<dbReference type="SUPFAM" id="SSF49503">
    <property type="entry name" value="Cupredoxins"/>
    <property type="match status" value="1"/>
</dbReference>
<dbReference type="OrthoDB" id="5421909at2759"/>
<dbReference type="AlphaFoldDB" id="A0A194XGF2"/>
<evidence type="ECO:0008006" key="4">
    <source>
        <dbReference type="Google" id="ProtNLM"/>
    </source>
</evidence>
<dbReference type="RefSeq" id="XP_018073569.1">
    <property type="nucleotide sequence ID" value="XM_018214645.1"/>
</dbReference>
<dbReference type="STRING" id="149040.A0A194XGF2"/>
<dbReference type="PANTHER" id="PTHR34883:SF17">
    <property type="entry name" value="CUPREDOXIN"/>
    <property type="match status" value="1"/>
</dbReference>
<dbReference type="InParanoid" id="A0A194XGF2"/>
<dbReference type="InterPro" id="IPR052953">
    <property type="entry name" value="Ser-rich/MCO-related"/>
</dbReference>
<evidence type="ECO:0000256" key="1">
    <source>
        <dbReference type="SAM" id="MobiDB-lite"/>
    </source>
</evidence>
<feature type="region of interest" description="Disordered" evidence="1">
    <location>
        <begin position="1"/>
        <end position="25"/>
    </location>
</feature>
<dbReference type="Proteomes" id="UP000070700">
    <property type="component" value="Unassembled WGS sequence"/>
</dbReference>
<protein>
    <recommendedName>
        <fullName evidence="4">Extracellular serine-rich protein</fullName>
    </recommendedName>
</protein>
<dbReference type="EMBL" id="KQ947411">
    <property type="protein sequence ID" value="KUJ19214.1"/>
    <property type="molecule type" value="Genomic_DNA"/>
</dbReference>
<name>A0A194XGF2_MOLSC</name>
<gene>
    <name evidence="2" type="ORF">LY89DRAFT_683138</name>
</gene>
<evidence type="ECO:0000313" key="2">
    <source>
        <dbReference type="EMBL" id="KUJ19214.1"/>
    </source>
</evidence>
<organism evidence="2 3">
    <name type="scientific">Mollisia scopiformis</name>
    <name type="common">Conifer needle endophyte fungus</name>
    <name type="synonym">Phialocephala scopiformis</name>
    <dbReference type="NCBI Taxonomy" id="149040"/>
    <lineage>
        <taxon>Eukaryota</taxon>
        <taxon>Fungi</taxon>
        <taxon>Dikarya</taxon>
        <taxon>Ascomycota</taxon>
        <taxon>Pezizomycotina</taxon>
        <taxon>Leotiomycetes</taxon>
        <taxon>Helotiales</taxon>
        <taxon>Mollisiaceae</taxon>
        <taxon>Mollisia</taxon>
    </lineage>
</organism>
<dbReference type="GeneID" id="28824371"/>